<dbReference type="AlphaFoldDB" id="A0A1H7HWP5"/>
<dbReference type="Proteomes" id="UP000183015">
    <property type="component" value="Unassembled WGS sequence"/>
</dbReference>
<evidence type="ECO:0000313" key="2">
    <source>
        <dbReference type="Proteomes" id="UP000183015"/>
    </source>
</evidence>
<dbReference type="RefSeq" id="WP_063773340.1">
    <property type="nucleotide sequence ID" value="NZ_BBPN01000033.1"/>
</dbReference>
<accession>A0A1H7HWP5</accession>
<sequence>MTSTTATLRPAELSALLRDEPSTARGVLRLALRDGVERAYLLDPRDFAATTSPDIAYDARVHAAYILALQGHRPAWLAQHLDLPLPAADAICAHAEAHGPDGPRNGPTAA</sequence>
<protein>
    <submittedName>
        <fullName evidence="1">Uncharacterized protein</fullName>
    </submittedName>
</protein>
<evidence type="ECO:0000313" key="1">
    <source>
        <dbReference type="EMBL" id="SEK52655.1"/>
    </source>
</evidence>
<dbReference type="EMBL" id="FOAZ01000002">
    <property type="protein sequence ID" value="SEK52655.1"/>
    <property type="molecule type" value="Genomic_DNA"/>
</dbReference>
<organism evidence="1 2">
    <name type="scientific">Streptacidiphilus jiangxiensis</name>
    <dbReference type="NCBI Taxonomy" id="235985"/>
    <lineage>
        <taxon>Bacteria</taxon>
        <taxon>Bacillati</taxon>
        <taxon>Actinomycetota</taxon>
        <taxon>Actinomycetes</taxon>
        <taxon>Kitasatosporales</taxon>
        <taxon>Streptomycetaceae</taxon>
        <taxon>Streptacidiphilus</taxon>
    </lineage>
</organism>
<reference evidence="2" key="1">
    <citation type="submission" date="2016-10" db="EMBL/GenBank/DDBJ databases">
        <authorList>
            <person name="Varghese N."/>
        </authorList>
    </citation>
    <scope>NUCLEOTIDE SEQUENCE [LARGE SCALE GENOMIC DNA]</scope>
    <source>
        <strain evidence="2">DSM 45096 / BCRC 16803 / CGMCC 4.1857 / CIP 109030 / JCM 12277 / KCTC 19219 / NBRC 100920 / 33214</strain>
    </source>
</reference>
<name>A0A1H7HWP5_STRJI</name>
<gene>
    <name evidence="1" type="ORF">SAMN05414137_102316</name>
</gene>
<proteinExistence type="predicted"/>
<dbReference type="eggNOG" id="ENOG5031YR1">
    <property type="taxonomic scope" value="Bacteria"/>
</dbReference>
<keyword evidence="2" id="KW-1185">Reference proteome</keyword>